<protein>
    <submittedName>
        <fullName evidence="1">Uncharacterized protein</fullName>
    </submittedName>
</protein>
<gene>
    <name evidence="1" type="ORF">L2E82_15250</name>
</gene>
<dbReference type="EMBL" id="CM042011">
    <property type="protein sequence ID" value="KAI3765222.1"/>
    <property type="molecule type" value="Genomic_DNA"/>
</dbReference>
<evidence type="ECO:0000313" key="1">
    <source>
        <dbReference type="EMBL" id="KAI3765222.1"/>
    </source>
</evidence>
<reference evidence="2" key="1">
    <citation type="journal article" date="2022" name="Mol. Ecol. Resour.">
        <title>The genomes of chicory, endive, great burdock and yacon provide insights into Asteraceae palaeo-polyploidization history and plant inulin production.</title>
        <authorList>
            <person name="Fan W."/>
            <person name="Wang S."/>
            <person name="Wang H."/>
            <person name="Wang A."/>
            <person name="Jiang F."/>
            <person name="Liu H."/>
            <person name="Zhao H."/>
            <person name="Xu D."/>
            <person name="Zhang Y."/>
        </authorList>
    </citation>
    <scope>NUCLEOTIDE SEQUENCE [LARGE SCALE GENOMIC DNA]</scope>
    <source>
        <strain evidence="2">cv. Punajuju</strain>
    </source>
</reference>
<dbReference type="Proteomes" id="UP001055811">
    <property type="component" value="Linkage Group LG03"/>
</dbReference>
<sequence>MQYYLDPLSGYVFFSKLDALRYLDSGDIKKCAMRPLRRDTSQENNQIRNLNEEELASPPEPSKEPETPKAIQNGGVTESITEGTGTEKKKARSITGDGLLPMPKSSQKDASWLPDGWVVEIKYRDNGMKIKKPEEKPKSEPKKEAKKEAAPKPKPEAEAAPEEEEAPKPKAKNPLDLLPPSKMVLDDWKRLYSNTKTNFREVAIKDEA</sequence>
<organism evidence="1 2">
    <name type="scientific">Cichorium intybus</name>
    <name type="common">Chicory</name>
    <dbReference type="NCBI Taxonomy" id="13427"/>
    <lineage>
        <taxon>Eukaryota</taxon>
        <taxon>Viridiplantae</taxon>
        <taxon>Streptophyta</taxon>
        <taxon>Embryophyta</taxon>
        <taxon>Tracheophyta</taxon>
        <taxon>Spermatophyta</taxon>
        <taxon>Magnoliopsida</taxon>
        <taxon>eudicotyledons</taxon>
        <taxon>Gunneridae</taxon>
        <taxon>Pentapetalae</taxon>
        <taxon>asterids</taxon>
        <taxon>campanulids</taxon>
        <taxon>Asterales</taxon>
        <taxon>Asteraceae</taxon>
        <taxon>Cichorioideae</taxon>
        <taxon>Cichorieae</taxon>
        <taxon>Cichoriinae</taxon>
        <taxon>Cichorium</taxon>
    </lineage>
</organism>
<name>A0ACB9F3J5_CICIN</name>
<reference evidence="1 2" key="2">
    <citation type="journal article" date="2022" name="Mol. Ecol. Resour.">
        <title>The genomes of chicory, endive, great burdock and yacon provide insights into Asteraceae paleo-polyploidization history and plant inulin production.</title>
        <authorList>
            <person name="Fan W."/>
            <person name="Wang S."/>
            <person name="Wang H."/>
            <person name="Wang A."/>
            <person name="Jiang F."/>
            <person name="Liu H."/>
            <person name="Zhao H."/>
            <person name="Xu D."/>
            <person name="Zhang Y."/>
        </authorList>
    </citation>
    <scope>NUCLEOTIDE SEQUENCE [LARGE SCALE GENOMIC DNA]</scope>
    <source>
        <strain evidence="2">cv. Punajuju</strain>
        <tissue evidence="1">Leaves</tissue>
    </source>
</reference>
<keyword evidence="2" id="KW-1185">Reference proteome</keyword>
<accession>A0ACB9F3J5</accession>
<proteinExistence type="predicted"/>
<evidence type="ECO:0000313" key="2">
    <source>
        <dbReference type="Proteomes" id="UP001055811"/>
    </source>
</evidence>
<comment type="caution">
    <text evidence="1">The sequence shown here is derived from an EMBL/GenBank/DDBJ whole genome shotgun (WGS) entry which is preliminary data.</text>
</comment>